<keyword evidence="2" id="KW-1185">Reference proteome</keyword>
<organism evidence="1 2">
    <name type="scientific">Desulfobacter latus</name>
    <dbReference type="NCBI Taxonomy" id="2292"/>
    <lineage>
        <taxon>Bacteria</taxon>
        <taxon>Pseudomonadati</taxon>
        <taxon>Thermodesulfobacteriota</taxon>
        <taxon>Desulfobacteria</taxon>
        <taxon>Desulfobacterales</taxon>
        <taxon>Desulfobacteraceae</taxon>
        <taxon>Desulfobacter</taxon>
    </lineage>
</organism>
<proteinExistence type="predicted"/>
<dbReference type="EMBL" id="JACADJ010000174">
    <property type="protein sequence ID" value="NWH06983.1"/>
    <property type="molecule type" value="Genomic_DNA"/>
</dbReference>
<protein>
    <submittedName>
        <fullName evidence="1">Uncharacterized protein</fullName>
    </submittedName>
</protein>
<dbReference type="RefSeq" id="WP_218576823.1">
    <property type="nucleotide sequence ID" value="NZ_JACADJ010000174.1"/>
</dbReference>
<feature type="non-terminal residue" evidence="1">
    <location>
        <position position="205"/>
    </location>
</feature>
<dbReference type="AlphaFoldDB" id="A0A850T5C3"/>
<dbReference type="Proteomes" id="UP000553343">
    <property type="component" value="Unassembled WGS sequence"/>
</dbReference>
<evidence type="ECO:0000313" key="1">
    <source>
        <dbReference type="EMBL" id="NWH06983.1"/>
    </source>
</evidence>
<gene>
    <name evidence="1" type="ORF">HXW94_18745</name>
</gene>
<accession>A0A850T5C3</accession>
<reference evidence="1 2" key="1">
    <citation type="submission" date="2020-06" db="EMBL/GenBank/DDBJ databases">
        <title>High-quality draft genome of sulfate reducer Desulfobacter latus type strain AcrS2 isolated from marine sediment.</title>
        <authorList>
            <person name="Hoppe M."/>
            <person name="Larsen C.K."/>
            <person name="Marshall I.P.G."/>
            <person name="Schramm A."/>
            <person name="Marietou A.G."/>
        </authorList>
    </citation>
    <scope>NUCLEOTIDE SEQUENCE [LARGE SCALE GENOMIC DNA]</scope>
    <source>
        <strain evidence="1 2">AcRS2</strain>
    </source>
</reference>
<name>A0A850T5C3_9BACT</name>
<sequence>MTNSDDNVLVHGNFVMDSSSGHGSLLTSGTLELKGDFTQKSTYSSWPRTPYENENFRASGTHRVLLSGTDKQTVSFSTPSCNRSHFNILEITNTSSDGVTLASRVIVTGEMAQTTTPIVNSNNLSLSGNALISQGNWKYDLILDSLCSDWTLQQDQVVDKNFYLKDGTLDLNGKTLTVTGDLIYSGDTLTLNGGTLVVKGDLIHA</sequence>
<evidence type="ECO:0000313" key="2">
    <source>
        <dbReference type="Proteomes" id="UP000553343"/>
    </source>
</evidence>
<comment type="caution">
    <text evidence="1">The sequence shown here is derived from an EMBL/GenBank/DDBJ whole genome shotgun (WGS) entry which is preliminary data.</text>
</comment>